<keyword evidence="2" id="KW-1185">Reference proteome</keyword>
<gene>
    <name evidence="1" type="ORF">CDO52_00250</name>
</gene>
<sequence>MTIEEFLRARLEEDAQRVDRAKAHGYPAEPYPYEQLVADIRAKARILGNYRWVKGQKDKVPSLPIDQSLGALKEVLHHMAQVYSSHPDYDPMWKL</sequence>
<dbReference type="Proteomes" id="UP000215005">
    <property type="component" value="Chromosome"/>
</dbReference>
<evidence type="ECO:0000313" key="2">
    <source>
        <dbReference type="Proteomes" id="UP000215005"/>
    </source>
</evidence>
<protein>
    <submittedName>
        <fullName evidence="1">Uncharacterized protein</fullName>
    </submittedName>
</protein>
<dbReference type="InterPro" id="IPR046193">
    <property type="entry name" value="DUF6221"/>
</dbReference>
<dbReference type="RefSeq" id="WP_017619403.1">
    <property type="nucleotide sequence ID" value="NZ_ANBG01000241.1"/>
</dbReference>
<dbReference type="EMBL" id="CP022753">
    <property type="protein sequence ID" value="ASU81418.1"/>
    <property type="molecule type" value="Genomic_DNA"/>
</dbReference>
<dbReference type="KEGG" id="ngv:CDO52_00250"/>
<evidence type="ECO:0000313" key="1">
    <source>
        <dbReference type="EMBL" id="ASU81418.1"/>
    </source>
</evidence>
<dbReference type="AlphaFoldDB" id="A0A223RZZ1"/>
<reference evidence="1 2" key="1">
    <citation type="submission" date="2017-08" db="EMBL/GenBank/DDBJ databases">
        <title>The complete genome sequence of Nocardiopsis gilva YIM 90087.</title>
        <authorList>
            <person name="Yin M."/>
            <person name="Tang S."/>
        </authorList>
    </citation>
    <scope>NUCLEOTIDE SEQUENCE [LARGE SCALE GENOMIC DNA]</scope>
    <source>
        <strain evidence="1 2">YIM 90087</strain>
    </source>
</reference>
<organism evidence="1 2">
    <name type="scientific">Nocardiopsis gilva YIM 90087</name>
    <dbReference type="NCBI Taxonomy" id="1235441"/>
    <lineage>
        <taxon>Bacteria</taxon>
        <taxon>Bacillati</taxon>
        <taxon>Actinomycetota</taxon>
        <taxon>Actinomycetes</taxon>
        <taxon>Streptosporangiales</taxon>
        <taxon>Nocardiopsidaceae</taxon>
        <taxon>Nocardiopsis</taxon>
    </lineage>
</organism>
<accession>A0A223RZZ1</accession>
<name>A0A223RZZ1_9ACTN</name>
<proteinExistence type="predicted"/>
<dbReference type="OrthoDB" id="4290974at2"/>
<dbReference type="Pfam" id="PF19730">
    <property type="entry name" value="DUF6221"/>
    <property type="match status" value="1"/>
</dbReference>